<gene>
    <name evidence="9" type="ORF">Adt_23371</name>
</gene>
<dbReference type="InterPro" id="IPR027806">
    <property type="entry name" value="HARBI1_dom"/>
</dbReference>
<dbReference type="AlphaFoldDB" id="A0ABD1SBI7"/>
<comment type="cofactor">
    <cofactor evidence="1">
        <name>a divalent metal cation</name>
        <dbReference type="ChEBI" id="CHEBI:60240"/>
    </cofactor>
</comment>
<comment type="similarity">
    <text evidence="3">Belongs to the HARBI1 family.</text>
</comment>
<evidence type="ECO:0000256" key="1">
    <source>
        <dbReference type="ARBA" id="ARBA00001968"/>
    </source>
</evidence>
<organism evidence="9 10">
    <name type="scientific">Abeliophyllum distichum</name>
    <dbReference type="NCBI Taxonomy" id="126358"/>
    <lineage>
        <taxon>Eukaryota</taxon>
        <taxon>Viridiplantae</taxon>
        <taxon>Streptophyta</taxon>
        <taxon>Embryophyta</taxon>
        <taxon>Tracheophyta</taxon>
        <taxon>Spermatophyta</taxon>
        <taxon>Magnoliopsida</taxon>
        <taxon>eudicotyledons</taxon>
        <taxon>Gunneridae</taxon>
        <taxon>Pentapetalae</taxon>
        <taxon>asterids</taxon>
        <taxon>lamiids</taxon>
        <taxon>Lamiales</taxon>
        <taxon>Oleaceae</taxon>
        <taxon>Forsythieae</taxon>
        <taxon>Abeliophyllum</taxon>
    </lineage>
</organism>
<evidence type="ECO:0000256" key="6">
    <source>
        <dbReference type="ARBA" id="ARBA00022801"/>
    </source>
</evidence>
<proteinExistence type="inferred from homology"/>
<dbReference type="InterPro" id="IPR045249">
    <property type="entry name" value="HARBI1-like"/>
</dbReference>
<evidence type="ECO:0000256" key="3">
    <source>
        <dbReference type="ARBA" id="ARBA00006958"/>
    </source>
</evidence>
<keyword evidence="7" id="KW-0539">Nucleus</keyword>
<evidence type="ECO:0000313" key="9">
    <source>
        <dbReference type="EMBL" id="KAL2497821.1"/>
    </source>
</evidence>
<dbReference type="GO" id="GO:0046872">
    <property type="term" value="F:metal ion binding"/>
    <property type="evidence" value="ECO:0007669"/>
    <property type="project" value="UniProtKB-KW"/>
</dbReference>
<dbReference type="Proteomes" id="UP001604336">
    <property type="component" value="Unassembled WGS sequence"/>
</dbReference>
<dbReference type="GO" id="GO:0005634">
    <property type="term" value="C:nucleus"/>
    <property type="evidence" value="ECO:0007669"/>
    <property type="project" value="UniProtKB-SubCell"/>
</dbReference>
<evidence type="ECO:0000256" key="7">
    <source>
        <dbReference type="ARBA" id="ARBA00023242"/>
    </source>
</evidence>
<keyword evidence="4" id="KW-0540">Nuclease</keyword>
<protein>
    <recommendedName>
        <fullName evidence="8">DDE Tnp4 domain-containing protein</fullName>
    </recommendedName>
</protein>
<feature type="domain" description="DDE Tnp4" evidence="8">
    <location>
        <begin position="156"/>
        <end position="214"/>
    </location>
</feature>
<dbReference type="PANTHER" id="PTHR22930">
    <property type="match status" value="1"/>
</dbReference>
<evidence type="ECO:0000256" key="2">
    <source>
        <dbReference type="ARBA" id="ARBA00004123"/>
    </source>
</evidence>
<evidence type="ECO:0000256" key="5">
    <source>
        <dbReference type="ARBA" id="ARBA00022723"/>
    </source>
</evidence>
<accession>A0ABD1SBI7</accession>
<evidence type="ECO:0000259" key="8">
    <source>
        <dbReference type="Pfam" id="PF13359"/>
    </source>
</evidence>
<keyword evidence="10" id="KW-1185">Reference proteome</keyword>
<dbReference type="GO" id="GO:0016787">
    <property type="term" value="F:hydrolase activity"/>
    <property type="evidence" value="ECO:0007669"/>
    <property type="project" value="UniProtKB-KW"/>
</dbReference>
<reference evidence="10" key="1">
    <citation type="submission" date="2024-07" db="EMBL/GenBank/DDBJ databases">
        <title>Two chromosome-level genome assemblies of Korean endemic species Abeliophyllum distichum and Forsythia ovata (Oleaceae).</title>
        <authorList>
            <person name="Jang H."/>
        </authorList>
    </citation>
    <scope>NUCLEOTIDE SEQUENCE [LARGE SCALE GENOMIC DNA]</scope>
</reference>
<comment type="subcellular location">
    <subcellularLocation>
        <location evidence="2">Nucleus</location>
    </subcellularLocation>
</comment>
<dbReference type="PANTHER" id="PTHR22930:SF221">
    <property type="entry name" value="NUCLEASE HARBI1"/>
    <property type="match status" value="1"/>
</dbReference>
<evidence type="ECO:0000256" key="4">
    <source>
        <dbReference type="ARBA" id="ARBA00022722"/>
    </source>
</evidence>
<name>A0ABD1SBI7_9LAMI</name>
<evidence type="ECO:0000313" key="10">
    <source>
        <dbReference type="Proteomes" id="UP001604336"/>
    </source>
</evidence>
<comment type="caution">
    <text evidence="9">The sequence shown here is derived from an EMBL/GenBank/DDBJ whole genome shotgun (WGS) entry which is preliminary data.</text>
</comment>
<keyword evidence="6" id="KW-0378">Hydrolase</keyword>
<dbReference type="EMBL" id="JBFOLK010000007">
    <property type="protein sequence ID" value="KAL2497821.1"/>
    <property type="molecule type" value="Genomic_DNA"/>
</dbReference>
<sequence length="293" mass="33737">MNDQFVYESVRIADSDDNSSDDEDMDRIEQDIQVWLDYCRATESRVRDYLQRCRVRIRRFPNSRNGHIFMLEALQDDPQIAFQEFRMYPPLFVNFTHLLRDEFGLSSGLNVDIYEQVVVALGARIIRPKPNYNESPPGHRPRPNKHPHFQDCIGAIDGTHVKVVLPADERVHFIGRKGYPTQNVLAACDFDLSFTFVLPGTTGNVHDSRILAREIHNPDINFQCRPMEMVVAAITVHNFIRRAGQRDNIGSTAIEDEEAAEIDLPDEIEQTAADYNAPQISNTEWDQYRDFLA</sequence>
<dbReference type="GO" id="GO:0004518">
    <property type="term" value="F:nuclease activity"/>
    <property type="evidence" value="ECO:0007669"/>
    <property type="project" value="UniProtKB-KW"/>
</dbReference>
<keyword evidence="5" id="KW-0479">Metal-binding</keyword>
<dbReference type="Pfam" id="PF13359">
    <property type="entry name" value="DDE_Tnp_4"/>
    <property type="match status" value="1"/>
</dbReference>